<evidence type="ECO:0000313" key="2">
    <source>
        <dbReference type="Proteomes" id="UP001159363"/>
    </source>
</evidence>
<keyword evidence="2" id="KW-1185">Reference proteome</keyword>
<reference evidence="1 2" key="1">
    <citation type="submission" date="2023-02" db="EMBL/GenBank/DDBJ databases">
        <title>LHISI_Scaffold_Assembly.</title>
        <authorList>
            <person name="Stuart O.P."/>
            <person name="Cleave R."/>
            <person name="Magrath M.J.L."/>
            <person name="Mikheyev A.S."/>
        </authorList>
    </citation>
    <scope>NUCLEOTIDE SEQUENCE [LARGE SCALE GENOMIC DNA]</scope>
    <source>
        <strain evidence="1">Daus_M_001</strain>
        <tissue evidence="1">Leg muscle</tissue>
    </source>
</reference>
<protein>
    <submittedName>
        <fullName evidence="1">Uncharacterized protein</fullName>
    </submittedName>
</protein>
<organism evidence="1 2">
    <name type="scientific">Dryococelus australis</name>
    <dbReference type="NCBI Taxonomy" id="614101"/>
    <lineage>
        <taxon>Eukaryota</taxon>
        <taxon>Metazoa</taxon>
        <taxon>Ecdysozoa</taxon>
        <taxon>Arthropoda</taxon>
        <taxon>Hexapoda</taxon>
        <taxon>Insecta</taxon>
        <taxon>Pterygota</taxon>
        <taxon>Neoptera</taxon>
        <taxon>Polyneoptera</taxon>
        <taxon>Phasmatodea</taxon>
        <taxon>Verophasmatodea</taxon>
        <taxon>Anareolatae</taxon>
        <taxon>Phasmatidae</taxon>
        <taxon>Eurycanthinae</taxon>
        <taxon>Dryococelus</taxon>
    </lineage>
</organism>
<evidence type="ECO:0000313" key="1">
    <source>
        <dbReference type="EMBL" id="KAJ8897846.1"/>
    </source>
</evidence>
<comment type="caution">
    <text evidence="1">The sequence shown here is derived from an EMBL/GenBank/DDBJ whole genome shotgun (WGS) entry which is preliminary data.</text>
</comment>
<accession>A0ABQ9INC9</accession>
<dbReference type="EMBL" id="JARBHB010000001">
    <property type="protein sequence ID" value="KAJ8897846.1"/>
    <property type="molecule type" value="Genomic_DNA"/>
</dbReference>
<gene>
    <name evidence="1" type="ORF">PR048_003199</name>
</gene>
<dbReference type="Proteomes" id="UP001159363">
    <property type="component" value="Chromosome 1"/>
</dbReference>
<sequence>MQHSIDAVNKKEMGCLKAATNFVNIYILNGQELIRNIKLLKTRLSGFTCNQVKKLAIQLPEKNGIVHWSSKEDEMVGRPGDKSAARAQAFNKPQIDNYFKTLDRVITEHNIQPTRIWNLKVQKAQKIFITKERKHVGAVTNAEREQHVTCVVCMSSAGSCIPPAFIFCRKNWEEELLDRAPHAL</sequence>
<name>A0ABQ9INC9_9NEOP</name>
<proteinExistence type="predicted"/>